<accession>A0A834X7I9</accession>
<sequence>MLGIPRTSLTSLLRLDKVDARSRSKLEAKLFFALGYRPGYHAGSSRKDEGWVILTLQEKLDALNKDEGWVGFLILNPSREDSMLSMNEGWASHSQNLQEKTQCYQSMNVVHLIPKTFMERLDTSNEDQDQTSCIPNLQGMTQFIEKDEGISFPTLQGKAECYVCMKVIMKVRPPTLKAFKKWLNSMNEDEGRASCARNLQGMT</sequence>
<comment type="caution">
    <text evidence="1">The sequence shown here is derived from an EMBL/GenBank/DDBJ whole genome shotgun (WGS) entry which is preliminary data.</text>
</comment>
<name>A0A834X7I9_9FABA</name>
<evidence type="ECO:0000313" key="1">
    <source>
        <dbReference type="EMBL" id="KAF7839420.1"/>
    </source>
</evidence>
<dbReference type="AlphaFoldDB" id="A0A834X7I9"/>
<reference evidence="1" key="1">
    <citation type="submission" date="2020-09" db="EMBL/GenBank/DDBJ databases">
        <title>Genome-Enabled Discovery of Anthraquinone Biosynthesis in Senna tora.</title>
        <authorList>
            <person name="Kang S.-H."/>
            <person name="Pandey R.P."/>
            <person name="Lee C.-M."/>
            <person name="Sim J.-S."/>
            <person name="Jeong J.-T."/>
            <person name="Choi B.-S."/>
            <person name="Jung M."/>
            <person name="Ginzburg D."/>
            <person name="Zhao K."/>
            <person name="Won S.Y."/>
            <person name="Oh T.-J."/>
            <person name="Yu Y."/>
            <person name="Kim N.-H."/>
            <person name="Lee O.R."/>
            <person name="Lee T.-H."/>
            <person name="Bashyal P."/>
            <person name="Kim T.-S."/>
            <person name="Lee W.-H."/>
            <person name="Kawkins C."/>
            <person name="Kim C.-K."/>
            <person name="Kim J.S."/>
            <person name="Ahn B.O."/>
            <person name="Rhee S.Y."/>
            <person name="Sohng J.K."/>
        </authorList>
    </citation>
    <scope>NUCLEOTIDE SEQUENCE</scope>
    <source>
        <tissue evidence="1">Leaf</tissue>
    </source>
</reference>
<dbReference type="Proteomes" id="UP000634136">
    <property type="component" value="Unassembled WGS sequence"/>
</dbReference>
<proteinExistence type="predicted"/>
<protein>
    <submittedName>
        <fullName evidence="1">Uncharacterized protein</fullName>
    </submittedName>
</protein>
<dbReference type="EMBL" id="JAAIUW010000003">
    <property type="protein sequence ID" value="KAF7839420.1"/>
    <property type="molecule type" value="Genomic_DNA"/>
</dbReference>
<keyword evidence="2" id="KW-1185">Reference proteome</keyword>
<organism evidence="1 2">
    <name type="scientific">Senna tora</name>
    <dbReference type="NCBI Taxonomy" id="362788"/>
    <lineage>
        <taxon>Eukaryota</taxon>
        <taxon>Viridiplantae</taxon>
        <taxon>Streptophyta</taxon>
        <taxon>Embryophyta</taxon>
        <taxon>Tracheophyta</taxon>
        <taxon>Spermatophyta</taxon>
        <taxon>Magnoliopsida</taxon>
        <taxon>eudicotyledons</taxon>
        <taxon>Gunneridae</taxon>
        <taxon>Pentapetalae</taxon>
        <taxon>rosids</taxon>
        <taxon>fabids</taxon>
        <taxon>Fabales</taxon>
        <taxon>Fabaceae</taxon>
        <taxon>Caesalpinioideae</taxon>
        <taxon>Cassia clade</taxon>
        <taxon>Senna</taxon>
    </lineage>
</organism>
<gene>
    <name evidence="1" type="ORF">G2W53_007902</name>
</gene>
<evidence type="ECO:0000313" key="2">
    <source>
        <dbReference type="Proteomes" id="UP000634136"/>
    </source>
</evidence>